<evidence type="ECO:0000256" key="9">
    <source>
        <dbReference type="ARBA" id="ARBA00022833"/>
    </source>
</evidence>
<feature type="compositionally biased region" description="Basic and acidic residues" evidence="16">
    <location>
        <begin position="228"/>
        <end position="244"/>
    </location>
</feature>
<feature type="region of interest" description="Disordered" evidence="16">
    <location>
        <begin position="217"/>
        <end position="245"/>
    </location>
</feature>
<dbReference type="GO" id="GO:1903078">
    <property type="term" value="P:positive regulation of protein localization to plasma membrane"/>
    <property type="evidence" value="ECO:0007669"/>
    <property type="project" value="Ensembl"/>
</dbReference>
<dbReference type="GO" id="GO:0007274">
    <property type="term" value="P:neuromuscular synaptic transmission"/>
    <property type="evidence" value="ECO:0007669"/>
    <property type="project" value="Ensembl"/>
</dbReference>
<dbReference type="GO" id="GO:0005891">
    <property type="term" value="C:voltage-gated calcium channel complex"/>
    <property type="evidence" value="ECO:0007669"/>
    <property type="project" value="Ensembl"/>
</dbReference>
<dbReference type="GO" id="GO:0045202">
    <property type="term" value="C:synapse"/>
    <property type="evidence" value="ECO:0007669"/>
    <property type="project" value="GOC"/>
</dbReference>
<evidence type="ECO:0000256" key="15">
    <source>
        <dbReference type="PROSITE-ProRule" id="PRU00192"/>
    </source>
</evidence>
<dbReference type="GO" id="GO:0042802">
    <property type="term" value="F:identical protein binding"/>
    <property type="evidence" value="ECO:0007669"/>
    <property type="project" value="Ensembl"/>
</dbReference>
<feature type="compositionally biased region" description="Acidic residues" evidence="16">
    <location>
        <begin position="64"/>
        <end position="77"/>
    </location>
</feature>
<dbReference type="FunFam" id="3.30.60.20:FF:000022">
    <property type="entry name" value="SH3 and cysteine-rich domain-containing protein 3 isoform 2"/>
    <property type="match status" value="1"/>
</dbReference>
<evidence type="ECO:0000256" key="2">
    <source>
        <dbReference type="ARBA" id="ARBA00004496"/>
    </source>
</evidence>
<reference evidence="19" key="2">
    <citation type="submission" date="2025-09" db="UniProtKB">
        <authorList>
            <consortium name="Ensembl"/>
        </authorList>
    </citation>
    <scope>IDENTIFICATION</scope>
</reference>
<evidence type="ECO:0000259" key="17">
    <source>
        <dbReference type="PROSITE" id="PS50002"/>
    </source>
</evidence>
<dbReference type="SMART" id="SM00326">
    <property type="entry name" value="SH3"/>
    <property type="match status" value="2"/>
</dbReference>
<dbReference type="CDD" id="cd11986">
    <property type="entry name" value="SH3_Stac3_1"/>
    <property type="match status" value="1"/>
</dbReference>
<dbReference type="PRINTS" id="PR00452">
    <property type="entry name" value="SH3DOMAIN"/>
</dbReference>
<dbReference type="SMART" id="SM00109">
    <property type="entry name" value="C1"/>
    <property type="match status" value="1"/>
</dbReference>
<dbReference type="Gene3D" id="3.30.60.20">
    <property type="match status" value="1"/>
</dbReference>
<comment type="subcellular location">
    <subcellularLocation>
        <location evidence="11">Cell membrane</location>
        <location evidence="11">Sarcolemma</location>
        <location evidence="11">T-tubule</location>
    </subcellularLocation>
    <subcellularLocation>
        <location evidence="1">Cell membrane</location>
        <location evidence="1">Sarcolemma</location>
        <topology evidence="1">Peripheral membrane protein</topology>
        <orientation evidence="1">Cytoplasmic side</orientation>
    </subcellularLocation>
    <subcellularLocation>
        <location evidence="2">Cytoplasm</location>
    </subcellularLocation>
</comment>
<dbReference type="PROSITE" id="PS50002">
    <property type="entry name" value="SH3"/>
    <property type="match status" value="2"/>
</dbReference>
<evidence type="ECO:0000256" key="16">
    <source>
        <dbReference type="SAM" id="MobiDB-lite"/>
    </source>
</evidence>
<dbReference type="Proteomes" id="UP000694385">
    <property type="component" value="Unassembled WGS sequence"/>
</dbReference>
<protein>
    <recommendedName>
        <fullName evidence="14">SH3 and cysteine-rich domain-containing protein 3</fullName>
    </recommendedName>
</protein>
<keyword evidence="7" id="KW-0677">Repeat</keyword>
<keyword evidence="9" id="KW-0862">Zinc</keyword>
<name>A0A8C5K4B4_JACJA</name>
<feature type="region of interest" description="Disordered" evidence="16">
    <location>
        <begin position="1"/>
        <end position="88"/>
    </location>
</feature>
<dbReference type="GO" id="GO:0003009">
    <property type="term" value="P:skeletal muscle contraction"/>
    <property type="evidence" value="ECO:0007669"/>
    <property type="project" value="Ensembl"/>
</dbReference>
<dbReference type="InterPro" id="IPR035736">
    <property type="entry name" value="Stac3_SH3_1"/>
</dbReference>
<dbReference type="InterPro" id="IPR046349">
    <property type="entry name" value="C1-like_sf"/>
</dbReference>
<dbReference type="CDD" id="cd20882">
    <property type="entry name" value="C1_Stac3"/>
    <property type="match status" value="1"/>
</dbReference>
<dbReference type="FunFam" id="2.30.30.40:FF:000167">
    <property type="entry name" value="SH3 and cysteine-rich domain-containing protein 3 isoform X1"/>
    <property type="match status" value="1"/>
</dbReference>
<evidence type="ECO:0000256" key="11">
    <source>
        <dbReference type="ARBA" id="ARBA00024012"/>
    </source>
</evidence>
<evidence type="ECO:0000256" key="3">
    <source>
        <dbReference type="ARBA" id="ARBA00022443"/>
    </source>
</evidence>
<dbReference type="InterPro" id="IPR036028">
    <property type="entry name" value="SH3-like_dom_sf"/>
</dbReference>
<dbReference type="PROSITE" id="PS50081">
    <property type="entry name" value="ZF_DAG_PE_2"/>
    <property type="match status" value="1"/>
</dbReference>
<evidence type="ECO:0000256" key="8">
    <source>
        <dbReference type="ARBA" id="ARBA00022771"/>
    </source>
</evidence>
<keyword evidence="8" id="KW-0863">Zinc-finger</keyword>
<dbReference type="PRINTS" id="PR00499">
    <property type="entry name" value="P67PHOX"/>
</dbReference>
<proteinExistence type="predicted"/>
<organism evidence="19 20">
    <name type="scientific">Jaculus jaculus</name>
    <name type="common">Lesser Egyptian jerboa</name>
    <dbReference type="NCBI Taxonomy" id="51337"/>
    <lineage>
        <taxon>Eukaryota</taxon>
        <taxon>Metazoa</taxon>
        <taxon>Chordata</taxon>
        <taxon>Craniata</taxon>
        <taxon>Vertebrata</taxon>
        <taxon>Euteleostomi</taxon>
        <taxon>Mammalia</taxon>
        <taxon>Eutheria</taxon>
        <taxon>Euarchontoglires</taxon>
        <taxon>Glires</taxon>
        <taxon>Rodentia</taxon>
        <taxon>Myomorpha</taxon>
        <taxon>Dipodoidea</taxon>
        <taxon>Dipodidae</taxon>
        <taxon>Dipodinae</taxon>
        <taxon>Jaculus</taxon>
    </lineage>
</organism>
<evidence type="ECO:0000256" key="5">
    <source>
        <dbReference type="ARBA" id="ARBA00022490"/>
    </source>
</evidence>
<dbReference type="SUPFAM" id="SSF50044">
    <property type="entry name" value="SH3-domain"/>
    <property type="match status" value="2"/>
</dbReference>
<dbReference type="PANTHER" id="PTHR15135">
    <property type="entry name" value="STAC"/>
    <property type="match status" value="1"/>
</dbReference>
<evidence type="ECO:0000256" key="1">
    <source>
        <dbReference type="ARBA" id="ARBA00004278"/>
    </source>
</evidence>
<comment type="subunit">
    <text evidence="13">Interacts (via SH3 domains) with the calcium channels CACNA1S and CACNA1C. Component of a calcium channel complex with CACNA1S and CACNB1. Component of a calcium channel complex with CACNA1C and CACNB1.</text>
</comment>
<evidence type="ECO:0000313" key="19">
    <source>
        <dbReference type="Ensembl" id="ENSJJAP00000002654.1"/>
    </source>
</evidence>
<keyword evidence="6" id="KW-0479">Metal-binding</keyword>
<evidence type="ECO:0000256" key="6">
    <source>
        <dbReference type="ARBA" id="ARBA00022723"/>
    </source>
</evidence>
<dbReference type="Pfam" id="PF00018">
    <property type="entry name" value="SH3_1"/>
    <property type="match status" value="1"/>
</dbReference>
<evidence type="ECO:0000256" key="14">
    <source>
        <dbReference type="ARBA" id="ARBA00070047"/>
    </source>
</evidence>
<dbReference type="OMA" id="NEEWWRI"/>
<dbReference type="AlphaFoldDB" id="A0A8C5K4B4"/>
<keyword evidence="10" id="KW-0472">Membrane</keyword>
<dbReference type="Pfam" id="PF07653">
    <property type="entry name" value="SH3_2"/>
    <property type="match status" value="1"/>
</dbReference>
<dbReference type="GO" id="GO:0030315">
    <property type="term" value="C:T-tubule"/>
    <property type="evidence" value="ECO:0007669"/>
    <property type="project" value="UniProtKB-SubCell"/>
</dbReference>
<keyword evidence="3 15" id="KW-0728">SH3 domain</keyword>
<evidence type="ECO:0000313" key="20">
    <source>
        <dbReference type="Proteomes" id="UP000694385"/>
    </source>
</evidence>
<dbReference type="GO" id="GO:0008270">
    <property type="term" value="F:zinc ion binding"/>
    <property type="evidence" value="ECO:0007669"/>
    <property type="project" value="UniProtKB-KW"/>
</dbReference>
<evidence type="ECO:0000256" key="10">
    <source>
        <dbReference type="ARBA" id="ARBA00023136"/>
    </source>
</evidence>
<dbReference type="Ensembl" id="ENSJJAT00000005402.1">
    <property type="protein sequence ID" value="ENSJJAP00000002654.1"/>
    <property type="gene ID" value="ENSJJAG00000004686.1"/>
</dbReference>
<dbReference type="Pfam" id="PF00130">
    <property type="entry name" value="C1_1"/>
    <property type="match status" value="1"/>
</dbReference>
<dbReference type="InterPro" id="IPR001452">
    <property type="entry name" value="SH3_domain"/>
</dbReference>
<dbReference type="GO" id="GO:0048741">
    <property type="term" value="P:skeletal muscle fiber development"/>
    <property type="evidence" value="ECO:0007669"/>
    <property type="project" value="Ensembl"/>
</dbReference>
<keyword evidence="20" id="KW-1185">Reference proteome</keyword>
<dbReference type="CDD" id="cd11834">
    <property type="entry name" value="SH3_Stac_2"/>
    <property type="match status" value="1"/>
</dbReference>
<feature type="domain" description="Phorbol-ester/DAG-type" evidence="18">
    <location>
        <begin position="89"/>
        <end position="140"/>
    </location>
</feature>
<sequence>MTEKEVLESPKPSYPTETPQSGLQRLKQLFRKGSPGTKEMELPPEPQANGEAVGAGGGPIYYIYEEEEEEEEEEEPPPPEPPKLVNDKPHKFKDHFFKKPKFCDVCARMIVLNNKFGLRCKNCKTNIHEHCQTYVEMQRCFGKIPPGFHRAYSSPLYSNQQYASAANHNDPVFETLRTGVIMANKERKKGQADKKNVSNIMSPQKFLSETPWIGKNNSSVFPIPGNNQDKDKRTEKKTLDDKHKQPGFQQSHYFVALYRFKALEKDDLDFPPGEKITVIDDSNEEWWRGKIGEKVGFFPPNFIIRVRAGERVHRVTRSFVGNREIGQITLKKDQIVVQKGDEAGGYVKVYTGRKVGLFPTDFLEEI</sequence>
<evidence type="ECO:0000256" key="13">
    <source>
        <dbReference type="ARBA" id="ARBA00062230"/>
    </source>
</evidence>
<comment type="function">
    <text evidence="12">Required for normal excitation-contraction coupling in skeletal muscle and for normal muscle contraction in response to membrane depolarization. Required for normal Ca(2+) release from the sarcplasmic reticulum, which ultimately leads to muscle contraction. Probably functions via its effects on muscle calcium channels. Increases CACNA1S channel activity, in addition to its role in enhancing the expression of CACNA1S at the cell membrane. Has a redundant role in promoting the expression of the calcium channel CACNA1S at the cell membrane. Slows down the inactivation rate of the calcium channel CACNA1C.</text>
</comment>
<dbReference type="GO" id="GO:0009898">
    <property type="term" value="C:cytoplasmic side of plasma membrane"/>
    <property type="evidence" value="ECO:0007669"/>
    <property type="project" value="Ensembl"/>
</dbReference>
<gene>
    <name evidence="19" type="primary">Stac3</name>
</gene>
<evidence type="ECO:0000256" key="4">
    <source>
        <dbReference type="ARBA" id="ARBA00022475"/>
    </source>
</evidence>
<dbReference type="GO" id="GO:0005829">
    <property type="term" value="C:cytosol"/>
    <property type="evidence" value="ECO:0007669"/>
    <property type="project" value="Ensembl"/>
</dbReference>
<evidence type="ECO:0000256" key="7">
    <source>
        <dbReference type="ARBA" id="ARBA00022737"/>
    </source>
</evidence>
<keyword evidence="4" id="KW-1003">Cell membrane</keyword>
<evidence type="ECO:0000259" key="18">
    <source>
        <dbReference type="PROSITE" id="PS50081"/>
    </source>
</evidence>
<dbReference type="GO" id="GO:0005654">
    <property type="term" value="C:nucleoplasm"/>
    <property type="evidence" value="ECO:0007669"/>
    <property type="project" value="Ensembl"/>
</dbReference>
<dbReference type="InterPro" id="IPR039688">
    <property type="entry name" value="STAC1/2/3"/>
</dbReference>
<dbReference type="Gene3D" id="2.30.30.40">
    <property type="entry name" value="SH3 Domains"/>
    <property type="match status" value="1"/>
</dbReference>
<accession>A0A8C5K4B4</accession>
<dbReference type="PROSITE" id="PS00479">
    <property type="entry name" value="ZF_DAG_PE_1"/>
    <property type="match status" value="1"/>
</dbReference>
<evidence type="ECO:0000256" key="12">
    <source>
        <dbReference type="ARBA" id="ARBA00057005"/>
    </source>
</evidence>
<reference evidence="19" key="1">
    <citation type="submission" date="2025-08" db="UniProtKB">
        <authorList>
            <consortium name="Ensembl"/>
        </authorList>
    </citation>
    <scope>IDENTIFICATION</scope>
</reference>
<keyword evidence="5" id="KW-0963">Cytoplasm</keyword>
<feature type="domain" description="SH3" evidence="17">
    <location>
        <begin position="249"/>
        <end position="308"/>
    </location>
</feature>
<dbReference type="InterPro" id="IPR002219">
    <property type="entry name" value="PKC_DAG/PE"/>
</dbReference>
<dbReference type="PANTHER" id="PTHR15135:SF2">
    <property type="entry name" value="SH3 AND CYSTEINE-RICH DOMAIN-CONTAINING PROTEIN 3"/>
    <property type="match status" value="1"/>
</dbReference>
<feature type="domain" description="SH3" evidence="17">
    <location>
        <begin position="309"/>
        <end position="366"/>
    </location>
</feature>
<dbReference type="SUPFAM" id="SSF57889">
    <property type="entry name" value="Cysteine-rich domain"/>
    <property type="match status" value="1"/>
</dbReference>
<dbReference type="GeneTree" id="ENSGT00950000183092"/>